<evidence type="ECO:0000256" key="1">
    <source>
        <dbReference type="SAM" id="MobiDB-lite"/>
    </source>
</evidence>
<dbReference type="HOGENOM" id="CLU_067079_1_0_11"/>
<dbReference type="InterPro" id="IPR006764">
    <property type="entry name" value="SAM_dep_MeTrfase_SAV2177_type"/>
</dbReference>
<dbReference type="STRING" id="298654.FraEuI1c_0404"/>
<dbReference type="Pfam" id="PF04672">
    <property type="entry name" value="Methyltransf_19"/>
    <property type="match status" value="1"/>
</dbReference>
<dbReference type="Proteomes" id="UP000002484">
    <property type="component" value="Chromosome"/>
</dbReference>
<evidence type="ECO:0000313" key="3">
    <source>
        <dbReference type="Proteomes" id="UP000002484"/>
    </source>
</evidence>
<dbReference type="eggNOG" id="COG3315">
    <property type="taxonomic scope" value="Bacteria"/>
</dbReference>
<dbReference type="InParanoid" id="E3J8P7"/>
<dbReference type="EMBL" id="CP002299">
    <property type="protein sequence ID" value="ADP78490.1"/>
    <property type="molecule type" value="Genomic_DNA"/>
</dbReference>
<dbReference type="RefSeq" id="WP_013421612.1">
    <property type="nucleotide sequence ID" value="NC_014666.1"/>
</dbReference>
<dbReference type="KEGG" id="fri:FraEuI1c_0404"/>
<name>E3J8P7_PSEI1</name>
<dbReference type="PIRSF" id="PIRSF017393">
    <property type="entry name" value="MTase_SAV2177"/>
    <property type="match status" value="1"/>
</dbReference>
<organism evidence="2 3">
    <name type="scientific">Pseudofrankia inefficax (strain DSM 45817 / CECT 9037 / DDB 130130 / EuI1c)</name>
    <name type="common">Frankia inefficax</name>
    <dbReference type="NCBI Taxonomy" id="298654"/>
    <lineage>
        <taxon>Bacteria</taxon>
        <taxon>Bacillati</taxon>
        <taxon>Actinomycetota</taxon>
        <taxon>Actinomycetes</taxon>
        <taxon>Frankiales</taxon>
        <taxon>Frankiaceae</taxon>
        <taxon>Pseudofrankia</taxon>
    </lineage>
</organism>
<dbReference type="InterPro" id="IPR029063">
    <property type="entry name" value="SAM-dependent_MTases_sf"/>
</dbReference>
<accession>E3J8P7</accession>
<protein>
    <recommendedName>
        <fullName evidence="4">S-adenosyl methyltransferase</fullName>
    </recommendedName>
</protein>
<dbReference type="SUPFAM" id="SSF53335">
    <property type="entry name" value="S-adenosyl-L-methionine-dependent methyltransferases"/>
    <property type="match status" value="1"/>
</dbReference>
<gene>
    <name evidence="2" type="ordered locus">FraEuI1c_0404</name>
</gene>
<dbReference type="AlphaFoldDB" id="E3J8P7"/>
<sequence length="278" mass="30223">MTGWDFTSAASDDSPGGALPDLRTDRPTPARMYDYFLGGKDNFDVDREAAAKVDAALGRTVTYDVVWENRRFLQRATRYLAAAGIDQFLDIGTGLPTQGNVHEIAKQVVAAPRVVYVDNDPIVAVHGRALLASDHTTTIITADAREPAGILTHPDMTALLDLSRPVAVLLVALFHFIQDHENPAGLLAEFMDAVPSGSYLVLSHLTTDGPPAEGVARTEAAYQNATSPMTFRPRATIASYFDGLDLVEPGLVRPWQWHPGDDDSPRTDWLYAGVARKP</sequence>
<evidence type="ECO:0000313" key="2">
    <source>
        <dbReference type="EMBL" id="ADP78490.1"/>
    </source>
</evidence>
<dbReference type="OrthoDB" id="3216820at2"/>
<feature type="region of interest" description="Disordered" evidence="1">
    <location>
        <begin position="1"/>
        <end position="25"/>
    </location>
</feature>
<reference evidence="2 3" key="1">
    <citation type="submission" date="2010-10" db="EMBL/GenBank/DDBJ databases">
        <title>Complete sequence of Frankia sp. EuI1c.</title>
        <authorList>
            <consortium name="US DOE Joint Genome Institute"/>
            <person name="Lucas S."/>
            <person name="Copeland A."/>
            <person name="Lapidus A."/>
            <person name="Cheng J.-F."/>
            <person name="Bruce D."/>
            <person name="Goodwin L."/>
            <person name="Pitluck S."/>
            <person name="Chertkov O."/>
            <person name="Detter J.C."/>
            <person name="Han C."/>
            <person name="Tapia R."/>
            <person name="Land M."/>
            <person name="Hauser L."/>
            <person name="Jeffries C."/>
            <person name="Kyrpides N."/>
            <person name="Ivanova N."/>
            <person name="Mikhailova N."/>
            <person name="Beauchemin N."/>
            <person name="Sen A."/>
            <person name="Sur S.A."/>
            <person name="Gtari M."/>
            <person name="Wall L."/>
            <person name="Tisa L."/>
            <person name="Woyke T."/>
        </authorList>
    </citation>
    <scope>NUCLEOTIDE SEQUENCE [LARGE SCALE GENOMIC DNA]</scope>
    <source>
        <strain evidence="3">DSM 45817 / CECT 9037 / EuI1c</strain>
    </source>
</reference>
<dbReference type="Gene3D" id="3.40.50.150">
    <property type="entry name" value="Vaccinia Virus protein VP39"/>
    <property type="match status" value="1"/>
</dbReference>
<keyword evidence="3" id="KW-1185">Reference proteome</keyword>
<proteinExistence type="predicted"/>
<evidence type="ECO:0008006" key="4">
    <source>
        <dbReference type="Google" id="ProtNLM"/>
    </source>
</evidence>